<evidence type="ECO:0000256" key="2">
    <source>
        <dbReference type="ARBA" id="ARBA00023015"/>
    </source>
</evidence>
<keyword evidence="2" id="KW-0805">Transcription regulation</keyword>
<evidence type="ECO:0000256" key="1">
    <source>
        <dbReference type="ARBA" id="ARBA00022491"/>
    </source>
</evidence>
<dbReference type="Pfam" id="PF00440">
    <property type="entry name" value="TetR_N"/>
    <property type="match status" value="1"/>
</dbReference>
<dbReference type="InterPro" id="IPR050109">
    <property type="entry name" value="HTH-type_TetR-like_transc_reg"/>
</dbReference>
<dbReference type="Gene3D" id="1.10.357.10">
    <property type="entry name" value="Tetracycline Repressor, domain 2"/>
    <property type="match status" value="1"/>
</dbReference>
<dbReference type="InterPro" id="IPR009057">
    <property type="entry name" value="Homeodomain-like_sf"/>
</dbReference>
<dbReference type="AlphaFoldDB" id="A0A6P2CBE5"/>
<dbReference type="GO" id="GO:0000976">
    <property type="term" value="F:transcription cis-regulatory region binding"/>
    <property type="evidence" value="ECO:0007669"/>
    <property type="project" value="TreeGrafter"/>
</dbReference>
<feature type="domain" description="HTH tetR-type" evidence="6">
    <location>
        <begin position="12"/>
        <end position="72"/>
    </location>
</feature>
<evidence type="ECO:0000256" key="3">
    <source>
        <dbReference type="ARBA" id="ARBA00023125"/>
    </source>
</evidence>
<dbReference type="Proteomes" id="UP000471120">
    <property type="component" value="Unassembled WGS sequence"/>
</dbReference>
<dbReference type="GO" id="GO:0003700">
    <property type="term" value="F:DNA-binding transcription factor activity"/>
    <property type="evidence" value="ECO:0007669"/>
    <property type="project" value="TreeGrafter"/>
</dbReference>
<evidence type="ECO:0000256" key="5">
    <source>
        <dbReference type="PROSITE-ProRule" id="PRU00335"/>
    </source>
</evidence>
<evidence type="ECO:0000256" key="4">
    <source>
        <dbReference type="ARBA" id="ARBA00023163"/>
    </source>
</evidence>
<proteinExistence type="predicted"/>
<comment type="caution">
    <text evidence="7">The sequence shown here is derived from an EMBL/GenBank/DDBJ whole genome shotgun (WGS) entry which is preliminary data.</text>
</comment>
<dbReference type="SUPFAM" id="SSF46689">
    <property type="entry name" value="Homeodomain-like"/>
    <property type="match status" value="1"/>
</dbReference>
<feature type="DNA-binding region" description="H-T-H motif" evidence="5">
    <location>
        <begin position="35"/>
        <end position="54"/>
    </location>
</feature>
<name>A0A6P2CBE5_9NOCA</name>
<sequence length="212" mass="23638">MHFVKVSTRRRDDTRAKLLEATLDVFAERGFGHSTVEQVCERAGFTRGAFYSNFSSLDELFFAMWEQQSTTLMADLERTAAEVVPRLGSASDPIPAIVDAVLGAVSLDSRWFRVDSEFTAHALRDPDLLAALSLREDVIARTIARILTSVAEAMNATIDGDPALFARALVAVHDGTRVQCVVHPATDRPHDLRRDLFVRVARSYLRPIREPQ</sequence>
<dbReference type="PROSITE" id="PS50977">
    <property type="entry name" value="HTH_TETR_2"/>
    <property type="match status" value="1"/>
</dbReference>
<gene>
    <name evidence="7" type="ORF">DW322_06295</name>
</gene>
<dbReference type="InterPro" id="IPR001647">
    <property type="entry name" value="HTH_TetR"/>
</dbReference>
<reference evidence="7 8" key="1">
    <citation type="submission" date="2018-07" db="EMBL/GenBank/DDBJ databases">
        <title>Genome sequence of Rhodococcus rhodnii ATCC 35071 from Rhodnius prolixus.</title>
        <authorList>
            <person name="Patel V."/>
            <person name="Vogel K.J."/>
        </authorList>
    </citation>
    <scope>NUCLEOTIDE SEQUENCE [LARGE SCALE GENOMIC DNA]</scope>
    <source>
        <strain evidence="7 8">ATCC 35071</strain>
    </source>
</reference>
<dbReference type="InterPro" id="IPR039538">
    <property type="entry name" value="BetI_C"/>
</dbReference>
<protein>
    <submittedName>
        <fullName evidence="7">TetR family transcriptional regulator</fullName>
    </submittedName>
</protein>
<organism evidence="7 8">
    <name type="scientific">Rhodococcus rhodnii</name>
    <dbReference type="NCBI Taxonomy" id="38312"/>
    <lineage>
        <taxon>Bacteria</taxon>
        <taxon>Bacillati</taxon>
        <taxon>Actinomycetota</taxon>
        <taxon>Actinomycetes</taxon>
        <taxon>Mycobacteriales</taxon>
        <taxon>Nocardiaceae</taxon>
        <taxon>Rhodococcus</taxon>
    </lineage>
</organism>
<dbReference type="Pfam" id="PF13977">
    <property type="entry name" value="TetR_C_6"/>
    <property type="match status" value="1"/>
</dbReference>
<keyword evidence="4" id="KW-0804">Transcription</keyword>
<dbReference type="SUPFAM" id="SSF48498">
    <property type="entry name" value="Tetracyclin repressor-like, C-terminal domain"/>
    <property type="match status" value="1"/>
</dbReference>
<accession>A0A6P2CBE5</accession>
<keyword evidence="1" id="KW-0678">Repressor</keyword>
<dbReference type="EMBL" id="QRCM01000001">
    <property type="protein sequence ID" value="TXG89893.1"/>
    <property type="molecule type" value="Genomic_DNA"/>
</dbReference>
<keyword evidence="3 5" id="KW-0238">DNA-binding</keyword>
<evidence type="ECO:0000313" key="7">
    <source>
        <dbReference type="EMBL" id="TXG89893.1"/>
    </source>
</evidence>
<dbReference type="InterPro" id="IPR036271">
    <property type="entry name" value="Tet_transcr_reg_TetR-rel_C_sf"/>
</dbReference>
<dbReference type="PANTHER" id="PTHR30055:SF241">
    <property type="entry name" value="TRANSCRIPTIONAL REGULATORY PROTEIN"/>
    <property type="match status" value="1"/>
</dbReference>
<dbReference type="PANTHER" id="PTHR30055">
    <property type="entry name" value="HTH-TYPE TRANSCRIPTIONAL REGULATOR RUTR"/>
    <property type="match status" value="1"/>
</dbReference>
<evidence type="ECO:0000313" key="8">
    <source>
        <dbReference type="Proteomes" id="UP000471120"/>
    </source>
</evidence>
<evidence type="ECO:0000259" key="6">
    <source>
        <dbReference type="PROSITE" id="PS50977"/>
    </source>
</evidence>
<dbReference type="PRINTS" id="PR00455">
    <property type="entry name" value="HTHTETR"/>
</dbReference>